<comment type="subcellular location">
    <subcellularLocation>
        <location evidence="1">Membrane</location>
        <topology evidence="1">Multi-pass membrane protein</topology>
    </subcellularLocation>
</comment>
<proteinExistence type="inferred from homology"/>
<gene>
    <name evidence="11" type="primary">SLC6A20</name>
</gene>
<evidence type="ECO:0000256" key="3">
    <source>
        <dbReference type="ARBA" id="ARBA00022692"/>
    </source>
</evidence>
<dbReference type="InterPro" id="IPR002438">
    <property type="entry name" value="Neutral_aa_SLC6"/>
</dbReference>
<accession>A0A8C8JBQ8</accession>
<evidence type="ECO:0000256" key="1">
    <source>
        <dbReference type="ARBA" id="ARBA00004141"/>
    </source>
</evidence>
<dbReference type="InterPro" id="IPR037272">
    <property type="entry name" value="SNS_sf"/>
</dbReference>
<feature type="binding site" evidence="8">
    <location>
        <position position="404"/>
    </location>
    <ligand>
        <name>Na(+)</name>
        <dbReference type="ChEBI" id="CHEBI:29101"/>
        <label>1</label>
    </ligand>
</feature>
<feature type="transmembrane region" description="Helical" evidence="10">
    <location>
        <begin position="391"/>
        <end position="414"/>
    </location>
</feature>
<feature type="binding site" evidence="8">
    <location>
        <position position="21"/>
    </location>
    <ligand>
        <name>Na(+)</name>
        <dbReference type="ChEBI" id="CHEBI:29101"/>
        <label>1</label>
    </ligand>
</feature>
<feature type="binding site" evidence="8">
    <location>
        <position position="400"/>
    </location>
    <ligand>
        <name>Na(+)</name>
        <dbReference type="ChEBI" id="CHEBI:29101"/>
        <label>1</label>
    </ligand>
</feature>
<evidence type="ECO:0000256" key="9">
    <source>
        <dbReference type="RuleBase" id="RU003732"/>
    </source>
</evidence>
<evidence type="ECO:0000313" key="12">
    <source>
        <dbReference type="Proteomes" id="UP000694402"/>
    </source>
</evidence>
<feature type="transmembrane region" description="Helical" evidence="10">
    <location>
        <begin position="275"/>
        <end position="296"/>
    </location>
</feature>
<feature type="transmembrane region" description="Helical" evidence="10">
    <location>
        <begin position="421"/>
        <end position="442"/>
    </location>
</feature>
<evidence type="ECO:0000256" key="7">
    <source>
        <dbReference type="ARBA" id="ARBA00023180"/>
    </source>
</evidence>
<evidence type="ECO:0000256" key="5">
    <source>
        <dbReference type="ARBA" id="ARBA00022989"/>
    </source>
</evidence>
<organism evidence="11 12">
    <name type="scientific">Oncorhynchus tshawytscha</name>
    <name type="common">Chinook salmon</name>
    <name type="synonym">Salmo tshawytscha</name>
    <dbReference type="NCBI Taxonomy" id="74940"/>
    <lineage>
        <taxon>Eukaryota</taxon>
        <taxon>Metazoa</taxon>
        <taxon>Chordata</taxon>
        <taxon>Craniata</taxon>
        <taxon>Vertebrata</taxon>
        <taxon>Euteleostomi</taxon>
        <taxon>Actinopterygii</taxon>
        <taxon>Neopterygii</taxon>
        <taxon>Teleostei</taxon>
        <taxon>Protacanthopterygii</taxon>
        <taxon>Salmoniformes</taxon>
        <taxon>Salmonidae</taxon>
        <taxon>Salmoninae</taxon>
        <taxon>Oncorhynchus</taxon>
    </lineage>
</organism>
<dbReference type="GO" id="GO:0016324">
    <property type="term" value="C:apical plasma membrane"/>
    <property type="evidence" value="ECO:0007669"/>
    <property type="project" value="TreeGrafter"/>
</dbReference>
<keyword evidence="12" id="KW-1185">Reference proteome</keyword>
<dbReference type="GO" id="GO:0005298">
    <property type="term" value="F:proline:sodium symporter activity"/>
    <property type="evidence" value="ECO:0007669"/>
    <property type="project" value="TreeGrafter"/>
</dbReference>
<evidence type="ECO:0000256" key="10">
    <source>
        <dbReference type="SAM" id="Phobius"/>
    </source>
</evidence>
<reference evidence="11" key="2">
    <citation type="submission" date="2025-09" db="UniProtKB">
        <authorList>
            <consortium name="Ensembl"/>
        </authorList>
    </citation>
    <scope>IDENTIFICATION</scope>
</reference>
<keyword evidence="8" id="KW-0915">Sodium</keyword>
<keyword evidence="8" id="KW-0479">Metal-binding</keyword>
<feature type="binding site" evidence="8">
    <location>
        <position position="25"/>
    </location>
    <ligand>
        <name>Na(+)</name>
        <dbReference type="ChEBI" id="CHEBI:29101"/>
        <label>1</label>
    </ligand>
</feature>
<dbReference type="PANTHER" id="PTHR11616">
    <property type="entry name" value="SODIUM/CHLORIDE DEPENDENT TRANSPORTER"/>
    <property type="match status" value="1"/>
</dbReference>
<feature type="transmembrane region" description="Helical" evidence="10">
    <location>
        <begin position="549"/>
        <end position="574"/>
    </location>
</feature>
<name>A0A8C8JBQ8_ONCTS</name>
<protein>
    <recommendedName>
        <fullName evidence="9">Transporter</fullName>
    </recommendedName>
</protein>
<evidence type="ECO:0000256" key="4">
    <source>
        <dbReference type="ARBA" id="ARBA00022847"/>
    </source>
</evidence>
<comment type="similarity">
    <text evidence="9">Belongs to the sodium:neurotransmitter symporter (SNF) (TC 2.A.22) family.</text>
</comment>
<dbReference type="PRINTS" id="PR01206">
    <property type="entry name" value="ORPHTRNSPORT"/>
</dbReference>
<dbReference type="PROSITE" id="PS00610">
    <property type="entry name" value="NA_NEUROTRAN_SYMP_1"/>
    <property type="match status" value="1"/>
</dbReference>
<evidence type="ECO:0000256" key="6">
    <source>
        <dbReference type="ARBA" id="ARBA00023136"/>
    </source>
</evidence>
<feature type="transmembrane region" description="Helical" evidence="10">
    <location>
        <begin position="81"/>
        <end position="102"/>
    </location>
</feature>
<dbReference type="PANTHER" id="PTHR11616:SF44">
    <property type="entry name" value="SODIUM- AND CHLORIDE-DEPENDENT TRANSPORTER XTRP3"/>
    <property type="match status" value="1"/>
</dbReference>
<keyword evidence="3 9" id="KW-0812">Transmembrane</keyword>
<reference evidence="11" key="1">
    <citation type="submission" date="2025-08" db="UniProtKB">
        <authorList>
            <consortium name="Ensembl"/>
        </authorList>
    </citation>
    <scope>IDENTIFICATION</scope>
</reference>
<dbReference type="InterPro" id="IPR000175">
    <property type="entry name" value="Na/ntran_symport"/>
</dbReference>
<keyword evidence="4 9" id="KW-0769">Symport</keyword>
<dbReference type="GO" id="GO:0015816">
    <property type="term" value="P:glycine transport"/>
    <property type="evidence" value="ECO:0007669"/>
    <property type="project" value="TreeGrafter"/>
</dbReference>
<feature type="transmembrane region" description="Helical" evidence="10">
    <location>
        <begin position="42"/>
        <end position="61"/>
    </location>
</feature>
<keyword evidence="5 10" id="KW-1133">Transmembrane helix</keyword>
<keyword evidence="2 9" id="KW-0813">Transport</keyword>
<feature type="binding site" evidence="8">
    <location>
        <position position="249"/>
    </location>
    <ligand>
        <name>Na(+)</name>
        <dbReference type="ChEBI" id="CHEBI:29101"/>
        <label>1</label>
    </ligand>
</feature>
<feature type="transmembrane region" description="Helical" evidence="10">
    <location>
        <begin position="239"/>
        <end position="263"/>
    </location>
</feature>
<feature type="binding site" evidence="8">
    <location>
        <position position="281"/>
    </location>
    <ligand>
        <name>Na(+)</name>
        <dbReference type="ChEBI" id="CHEBI:29101"/>
        <label>1</label>
    </ligand>
</feature>
<dbReference type="PROSITE" id="PS50267">
    <property type="entry name" value="NA_NEUROTRAN_SYMP_3"/>
    <property type="match status" value="1"/>
</dbReference>
<feature type="binding site" evidence="8">
    <location>
        <position position="20"/>
    </location>
    <ligand>
        <name>Na(+)</name>
        <dbReference type="ChEBI" id="CHEBI:29101"/>
        <label>1</label>
    </ligand>
</feature>
<evidence type="ECO:0000256" key="8">
    <source>
        <dbReference type="PIRSR" id="PIRSR600175-1"/>
    </source>
</evidence>
<keyword evidence="6 10" id="KW-0472">Membrane</keyword>
<feature type="transmembrane region" description="Helical" evidence="10">
    <location>
        <begin position="502"/>
        <end position="521"/>
    </location>
</feature>
<dbReference type="SUPFAM" id="SSF161070">
    <property type="entry name" value="SNF-like"/>
    <property type="match status" value="1"/>
</dbReference>
<dbReference type="AlphaFoldDB" id="A0A8C8JBQ8"/>
<dbReference type="PRINTS" id="PR00176">
    <property type="entry name" value="NANEUSMPORT"/>
</dbReference>
<evidence type="ECO:0000313" key="11">
    <source>
        <dbReference type="Ensembl" id="ENSOTSP00005089644.2"/>
    </source>
</evidence>
<dbReference type="GO" id="GO:0015193">
    <property type="term" value="F:L-proline transmembrane transporter activity"/>
    <property type="evidence" value="ECO:0007669"/>
    <property type="project" value="TreeGrafter"/>
</dbReference>
<feature type="transmembrane region" description="Helical" evidence="10">
    <location>
        <begin position="164"/>
        <end position="183"/>
    </location>
</feature>
<dbReference type="Proteomes" id="UP000694402">
    <property type="component" value="Unassembled WGS sequence"/>
</dbReference>
<feature type="transmembrane region" description="Helical" evidence="10">
    <location>
        <begin position="12"/>
        <end position="30"/>
    </location>
</feature>
<dbReference type="Pfam" id="PF00209">
    <property type="entry name" value="SNF"/>
    <property type="match status" value="1"/>
</dbReference>
<sequence>LIENKWDNPMQFVLACVSYAVGLGNVWRFPYLCQMHGGGGFLIPYMLMLVLLGVPLFYMELAIGQKMRLGSIGAWRAISPYLGGVGMASVVTSMYLCLYYNVINAWSFWYLFHSFQSILPWAECPVNSNLTGPVEECERATPTQYFFYRETLDISGSIEENGGIHMGQALCLLLAWIIVYLFIIKGVKSTGKVVYFTATFPYLVLIIYLIRGVTLHGSINGVKYMFTPKMEQLAKPTTWINAATQIFFSLGLGFGSLIAFASYNQYNNNFEKQAIIVSMVNSGTSIFASIVTFSIYGFKATFNYESCLERVRLLLLNTFDLAEDTISLENVNHWIAELNRTHPEQFASLGGRLETCDLEAELDTAVEGTGLAFIVYSEAIKNMPVSQLWSVLYFIMLLLLGMGSMLGNVIAVITPLSDLKFISVLSYLVGLVCLFCLLLGLGFTTRSGNYWFTMFNDYGATFSLLFIVLIEVITVCYIYGIKRFEKDVEDMLGHRLNCYWKIMLAGVSPILLIALFIFYIVNYIQGGTPTYQAWNKELGKSVVTEYPPYAQAFIGLLLASSVCCIPLTALYTYCKKRNLASGKRERTVSTVSA</sequence>
<dbReference type="GeneTree" id="ENSGT00940000155873"/>
<feature type="transmembrane region" description="Helical" evidence="10">
    <location>
        <begin position="462"/>
        <end position="481"/>
    </location>
</feature>
<dbReference type="GO" id="GO:0046872">
    <property type="term" value="F:metal ion binding"/>
    <property type="evidence" value="ECO:0007669"/>
    <property type="project" value="UniProtKB-KW"/>
</dbReference>
<feature type="transmembrane region" description="Helical" evidence="10">
    <location>
        <begin position="195"/>
        <end position="219"/>
    </location>
</feature>
<dbReference type="GO" id="GO:1904271">
    <property type="term" value="P:L-proline import across plasma membrane"/>
    <property type="evidence" value="ECO:0007669"/>
    <property type="project" value="TreeGrafter"/>
</dbReference>
<evidence type="ECO:0000256" key="2">
    <source>
        <dbReference type="ARBA" id="ARBA00022448"/>
    </source>
</evidence>
<dbReference type="Ensembl" id="ENSOTST00005097320.2">
    <property type="protein sequence ID" value="ENSOTSP00005089644.2"/>
    <property type="gene ID" value="ENSOTSG00005039148.2"/>
</dbReference>
<keyword evidence="7" id="KW-0325">Glycoprotein</keyword>